<feature type="transmembrane region" description="Helical" evidence="6">
    <location>
        <begin position="248"/>
        <end position="271"/>
    </location>
</feature>
<dbReference type="HOGENOM" id="CLU_053888_2_0_1"/>
<keyword evidence="3 6" id="KW-1133">Transmembrane helix</keyword>
<proteinExistence type="predicted"/>
<gene>
    <name evidence="8" type="ORF">M422DRAFT_66720</name>
</gene>
<evidence type="ECO:0000256" key="6">
    <source>
        <dbReference type="SAM" id="Phobius"/>
    </source>
</evidence>
<keyword evidence="4 6" id="KW-0472">Membrane</keyword>
<dbReference type="InterPro" id="IPR051694">
    <property type="entry name" value="Immunoregulatory_rcpt-like"/>
</dbReference>
<comment type="subcellular location">
    <subcellularLocation>
        <location evidence="1">Membrane</location>
        <topology evidence="1">Single-pass membrane protein</topology>
    </subcellularLocation>
</comment>
<feature type="chain" id="PRO_5002215672" evidence="7">
    <location>
        <begin position="24"/>
        <end position="370"/>
    </location>
</feature>
<feature type="compositionally biased region" description="Low complexity" evidence="5">
    <location>
        <begin position="234"/>
        <end position="244"/>
    </location>
</feature>
<evidence type="ECO:0000256" key="5">
    <source>
        <dbReference type="SAM" id="MobiDB-lite"/>
    </source>
</evidence>
<feature type="compositionally biased region" description="Gly residues" evidence="5">
    <location>
        <begin position="219"/>
        <end position="233"/>
    </location>
</feature>
<sequence length="370" mass="38697">MSPIHTVVRALSVSVLLAGVVKAQTGYNFPNCTDDAASWTFNEKKMSPCEVAAMLEGQCAGDTFTIKRLPAGLAYSGPNSTSASTPCQCSSVSYSMVSACAICQGQGFNTYGESKLVCATSSDSIIFRWNIWKTNCSASDTSVGTYPITLPQGLAVPTWAYLNISLAHSMRIKQLPLQVKPPVRTRFILILRTLSHLVELIDAPDSTAAPTPTVTSGSGSSGSGSGSGSGSDNGSGSSTGKSTSHAGAIAGGVVGGLAGLAIIAGLIWFFLRRRSYAHPRDQFAHEKFDLGSPPPTSMYSDGYTQSHTMTTASVPPMKLYDPNDPSTFPQTPAPTYATSTPPPGSVTSYGQTGNHNRGLSDGTYRGVPEI</sequence>
<organism evidence="8 9">
    <name type="scientific">Sphaerobolus stellatus (strain SS14)</name>
    <dbReference type="NCBI Taxonomy" id="990650"/>
    <lineage>
        <taxon>Eukaryota</taxon>
        <taxon>Fungi</taxon>
        <taxon>Dikarya</taxon>
        <taxon>Basidiomycota</taxon>
        <taxon>Agaricomycotina</taxon>
        <taxon>Agaricomycetes</taxon>
        <taxon>Phallomycetidae</taxon>
        <taxon>Geastrales</taxon>
        <taxon>Sphaerobolaceae</taxon>
        <taxon>Sphaerobolus</taxon>
    </lineage>
</organism>
<evidence type="ECO:0000256" key="1">
    <source>
        <dbReference type="ARBA" id="ARBA00004167"/>
    </source>
</evidence>
<dbReference type="Proteomes" id="UP000054279">
    <property type="component" value="Unassembled WGS sequence"/>
</dbReference>
<evidence type="ECO:0000256" key="7">
    <source>
        <dbReference type="SAM" id="SignalP"/>
    </source>
</evidence>
<dbReference type="PANTHER" id="PTHR15549:SF27">
    <property type="entry name" value="CHITIN-BINDING TYPE-1 DOMAIN-CONTAINING PROTEIN"/>
    <property type="match status" value="1"/>
</dbReference>
<keyword evidence="7" id="KW-0732">Signal</keyword>
<feature type="compositionally biased region" description="Low complexity" evidence="5">
    <location>
        <begin position="329"/>
        <end position="339"/>
    </location>
</feature>
<accession>A0A0C9W3R4</accession>
<protein>
    <submittedName>
        <fullName evidence="8">Uncharacterized protein</fullName>
    </submittedName>
</protein>
<feature type="compositionally biased region" description="Polar residues" evidence="5">
    <location>
        <begin position="345"/>
        <end position="357"/>
    </location>
</feature>
<dbReference type="PANTHER" id="PTHR15549">
    <property type="entry name" value="PAIRED IMMUNOGLOBULIN-LIKE TYPE 2 RECEPTOR"/>
    <property type="match status" value="1"/>
</dbReference>
<evidence type="ECO:0000313" key="8">
    <source>
        <dbReference type="EMBL" id="KIJ46727.1"/>
    </source>
</evidence>
<evidence type="ECO:0000313" key="9">
    <source>
        <dbReference type="Proteomes" id="UP000054279"/>
    </source>
</evidence>
<dbReference type="EMBL" id="KN837106">
    <property type="protein sequence ID" value="KIJ46727.1"/>
    <property type="molecule type" value="Genomic_DNA"/>
</dbReference>
<evidence type="ECO:0000256" key="3">
    <source>
        <dbReference type="ARBA" id="ARBA00022989"/>
    </source>
</evidence>
<dbReference type="GO" id="GO:0016020">
    <property type="term" value="C:membrane"/>
    <property type="evidence" value="ECO:0007669"/>
    <property type="project" value="UniProtKB-SubCell"/>
</dbReference>
<evidence type="ECO:0000256" key="4">
    <source>
        <dbReference type="ARBA" id="ARBA00023136"/>
    </source>
</evidence>
<evidence type="ECO:0000256" key="2">
    <source>
        <dbReference type="ARBA" id="ARBA00022692"/>
    </source>
</evidence>
<feature type="region of interest" description="Disordered" evidence="5">
    <location>
        <begin position="324"/>
        <end position="370"/>
    </location>
</feature>
<dbReference type="GO" id="GO:0071944">
    <property type="term" value="C:cell periphery"/>
    <property type="evidence" value="ECO:0007669"/>
    <property type="project" value="UniProtKB-ARBA"/>
</dbReference>
<reference evidence="8 9" key="1">
    <citation type="submission" date="2014-06" db="EMBL/GenBank/DDBJ databases">
        <title>Evolutionary Origins and Diversification of the Mycorrhizal Mutualists.</title>
        <authorList>
            <consortium name="DOE Joint Genome Institute"/>
            <consortium name="Mycorrhizal Genomics Consortium"/>
            <person name="Kohler A."/>
            <person name="Kuo A."/>
            <person name="Nagy L.G."/>
            <person name="Floudas D."/>
            <person name="Copeland A."/>
            <person name="Barry K.W."/>
            <person name="Cichocki N."/>
            <person name="Veneault-Fourrey C."/>
            <person name="LaButti K."/>
            <person name="Lindquist E.A."/>
            <person name="Lipzen A."/>
            <person name="Lundell T."/>
            <person name="Morin E."/>
            <person name="Murat C."/>
            <person name="Riley R."/>
            <person name="Ohm R."/>
            <person name="Sun H."/>
            <person name="Tunlid A."/>
            <person name="Henrissat B."/>
            <person name="Grigoriev I.V."/>
            <person name="Hibbett D.S."/>
            <person name="Martin F."/>
        </authorList>
    </citation>
    <scope>NUCLEOTIDE SEQUENCE [LARGE SCALE GENOMIC DNA]</scope>
    <source>
        <strain evidence="8 9">SS14</strain>
    </source>
</reference>
<keyword evidence="9" id="KW-1185">Reference proteome</keyword>
<dbReference type="AlphaFoldDB" id="A0A0C9W3R4"/>
<feature type="signal peptide" evidence="7">
    <location>
        <begin position="1"/>
        <end position="23"/>
    </location>
</feature>
<dbReference type="OrthoDB" id="2526171at2759"/>
<name>A0A0C9W3R4_SPHS4</name>
<keyword evidence="2 6" id="KW-0812">Transmembrane</keyword>
<feature type="region of interest" description="Disordered" evidence="5">
    <location>
        <begin position="208"/>
        <end position="244"/>
    </location>
</feature>